<evidence type="ECO:0000259" key="3">
    <source>
        <dbReference type="Pfam" id="PF00857"/>
    </source>
</evidence>
<dbReference type="PANTHER" id="PTHR43540">
    <property type="entry name" value="PEROXYUREIDOACRYLATE/UREIDOACRYLATE AMIDOHYDROLASE-RELATED"/>
    <property type="match status" value="1"/>
</dbReference>
<dbReference type="InterPro" id="IPR000868">
    <property type="entry name" value="Isochorismatase-like_dom"/>
</dbReference>
<dbReference type="InterPro" id="IPR050272">
    <property type="entry name" value="Isochorismatase-like_hydrls"/>
</dbReference>
<dbReference type="Gene3D" id="3.40.50.850">
    <property type="entry name" value="Isochorismatase-like"/>
    <property type="match status" value="1"/>
</dbReference>
<comment type="caution">
    <text evidence="4">The sequence shown here is derived from an EMBL/GenBank/DDBJ whole genome shotgun (WGS) entry which is preliminary data.</text>
</comment>
<comment type="similarity">
    <text evidence="1">Belongs to the isochorismatase family.</text>
</comment>
<dbReference type="PANTHER" id="PTHR43540:SF1">
    <property type="entry name" value="ISOCHORISMATASE HYDROLASE"/>
    <property type="match status" value="1"/>
</dbReference>
<reference evidence="5" key="1">
    <citation type="submission" date="2017-02" db="EMBL/GenBank/DDBJ databases">
        <authorList>
            <person name="Tafer H."/>
            <person name="Lopandic K."/>
        </authorList>
    </citation>
    <scope>NUCLEOTIDE SEQUENCE [LARGE SCALE GENOMIC DNA]</scope>
    <source>
        <strain evidence="5">CBS 366.77</strain>
    </source>
</reference>
<dbReference type="EMBL" id="MVGC01000002">
    <property type="protein sequence ID" value="RJE27526.1"/>
    <property type="molecule type" value="Genomic_DNA"/>
</dbReference>
<dbReference type="GO" id="GO:0016787">
    <property type="term" value="F:hydrolase activity"/>
    <property type="evidence" value="ECO:0007669"/>
    <property type="project" value="UniProtKB-KW"/>
</dbReference>
<evidence type="ECO:0000256" key="1">
    <source>
        <dbReference type="ARBA" id="ARBA00006336"/>
    </source>
</evidence>
<sequence length="192" mass="21182">MEKTALLLLDLQPDLLSSLPNHESYLEKVITTLTKTNTSRNRSTIDTIHVTTSFRPNYPELHPNNPSTDRIKASDKFIHGTSSAEIHPSIPVTASDIYVTKKRVSAFSGSDLDMLLKSMKIENLVIAGIITSGAVLSTVRAAADLDYTVTVLGDLCVDRDQEVHDILVRKVFPKQATVIRSEEWTSGFGTEN</sequence>
<proteinExistence type="inferred from homology"/>
<evidence type="ECO:0000313" key="4">
    <source>
        <dbReference type="EMBL" id="RJE27526.1"/>
    </source>
</evidence>
<dbReference type="Proteomes" id="UP000266188">
    <property type="component" value="Unassembled WGS sequence"/>
</dbReference>
<dbReference type="OrthoDB" id="1739143at2759"/>
<dbReference type="InterPro" id="IPR036380">
    <property type="entry name" value="Isochorismatase-like_sf"/>
</dbReference>
<keyword evidence="2" id="KW-0378">Hydrolase</keyword>
<feature type="domain" description="Isochorismatase-like" evidence="3">
    <location>
        <begin position="4"/>
        <end position="183"/>
    </location>
</feature>
<protein>
    <submittedName>
        <fullName evidence="4">Isochorismatase family</fullName>
    </submittedName>
</protein>
<keyword evidence="5" id="KW-1185">Reference proteome</keyword>
<dbReference type="Pfam" id="PF00857">
    <property type="entry name" value="Isochorismatase"/>
    <property type="match status" value="1"/>
</dbReference>
<dbReference type="SUPFAM" id="SSF52499">
    <property type="entry name" value="Isochorismatase-like hydrolases"/>
    <property type="match status" value="1"/>
</dbReference>
<dbReference type="AlphaFoldDB" id="A0A3A2ZWV7"/>
<name>A0A3A2ZWV7_9EURO</name>
<organism evidence="4 5">
    <name type="scientific">Aspergillus sclerotialis</name>
    <dbReference type="NCBI Taxonomy" id="2070753"/>
    <lineage>
        <taxon>Eukaryota</taxon>
        <taxon>Fungi</taxon>
        <taxon>Dikarya</taxon>
        <taxon>Ascomycota</taxon>
        <taxon>Pezizomycotina</taxon>
        <taxon>Eurotiomycetes</taxon>
        <taxon>Eurotiomycetidae</taxon>
        <taxon>Eurotiales</taxon>
        <taxon>Aspergillaceae</taxon>
        <taxon>Aspergillus</taxon>
        <taxon>Aspergillus subgen. Polypaecilum</taxon>
    </lineage>
</organism>
<evidence type="ECO:0000313" key="5">
    <source>
        <dbReference type="Proteomes" id="UP000266188"/>
    </source>
</evidence>
<dbReference type="CDD" id="cd00431">
    <property type="entry name" value="cysteine_hydrolases"/>
    <property type="match status" value="1"/>
</dbReference>
<accession>A0A3A2ZWV7</accession>
<evidence type="ECO:0000256" key="2">
    <source>
        <dbReference type="ARBA" id="ARBA00022801"/>
    </source>
</evidence>
<gene>
    <name evidence="4" type="ORF">PHISCL_00112</name>
</gene>